<dbReference type="KEGG" id="caby:Cabys_1012"/>
<proteinExistence type="predicted"/>
<dbReference type="Proteomes" id="UP000183868">
    <property type="component" value="Chromosome"/>
</dbReference>
<evidence type="ECO:0000313" key="2">
    <source>
        <dbReference type="Proteomes" id="UP000183868"/>
    </source>
</evidence>
<dbReference type="AlphaFoldDB" id="A0A1J1C504"/>
<sequence>MNEKLRGSHSTIQPFNNSTIQLFNHLFPENVRHAIYR</sequence>
<organism evidence="1 2">
    <name type="scientific">Caldithrix abyssi DSM 13497</name>
    <dbReference type="NCBI Taxonomy" id="880073"/>
    <lineage>
        <taxon>Bacteria</taxon>
        <taxon>Pseudomonadati</taxon>
        <taxon>Calditrichota</taxon>
        <taxon>Calditrichia</taxon>
        <taxon>Calditrichales</taxon>
        <taxon>Calditrichaceae</taxon>
        <taxon>Caldithrix</taxon>
    </lineage>
</organism>
<reference evidence="1 2" key="1">
    <citation type="submission" date="2016-11" db="EMBL/GenBank/DDBJ databases">
        <title>Genomic analysis of Caldithrix abyssi and proposal of a novel bacterial phylum Caldithrichaeota.</title>
        <authorList>
            <person name="Kublanov I."/>
            <person name="Sigalova O."/>
            <person name="Gavrilov S."/>
            <person name="Lebedinsky A."/>
            <person name="Ivanova N."/>
            <person name="Daum C."/>
            <person name="Reddy T."/>
            <person name="Klenk H.P."/>
            <person name="Goker M."/>
            <person name="Reva O."/>
            <person name="Miroshnichenko M."/>
            <person name="Kyprides N."/>
            <person name="Woyke T."/>
            <person name="Gelfand M."/>
        </authorList>
    </citation>
    <scope>NUCLEOTIDE SEQUENCE [LARGE SCALE GENOMIC DNA]</scope>
    <source>
        <strain evidence="1 2">LF13</strain>
    </source>
</reference>
<gene>
    <name evidence="1" type="ORF">Cabys_1012</name>
</gene>
<dbReference type="EMBL" id="CP018099">
    <property type="protein sequence ID" value="APF17763.1"/>
    <property type="molecule type" value="Genomic_DNA"/>
</dbReference>
<name>A0A1J1C504_CALAY</name>
<protein>
    <submittedName>
        <fullName evidence="1">Uncharacterized protein</fullName>
    </submittedName>
</protein>
<accession>A0A1J1C504</accession>
<evidence type="ECO:0000313" key="1">
    <source>
        <dbReference type="EMBL" id="APF17763.1"/>
    </source>
</evidence>